<dbReference type="SUPFAM" id="SSF52540">
    <property type="entry name" value="P-loop containing nucleoside triphosphate hydrolases"/>
    <property type="match status" value="1"/>
</dbReference>
<feature type="region of interest" description="Disordered" evidence="9">
    <location>
        <begin position="90"/>
        <end position="196"/>
    </location>
</feature>
<dbReference type="GO" id="GO:0016887">
    <property type="term" value="F:ATP hydrolysis activity"/>
    <property type="evidence" value="ECO:0007669"/>
    <property type="project" value="InterPro"/>
</dbReference>
<dbReference type="GO" id="GO:0016020">
    <property type="term" value="C:membrane"/>
    <property type="evidence" value="ECO:0007669"/>
    <property type="project" value="UniProtKB-SubCell"/>
</dbReference>
<dbReference type="InterPro" id="IPR050352">
    <property type="entry name" value="ABCG_transporters"/>
</dbReference>
<dbReference type="FunFam" id="3.40.50.300:FF:000474">
    <property type="entry name" value="Putative ABC transporter ATP-binding subunit"/>
    <property type="match status" value="1"/>
</dbReference>
<dbReference type="PATRIC" id="fig|1136941.3.peg.2129"/>
<dbReference type="GO" id="GO:0140359">
    <property type="term" value="F:ABC-type transporter activity"/>
    <property type="evidence" value="ECO:0007669"/>
    <property type="project" value="InterPro"/>
</dbReference>
<feature type="transmembrane region" description="Helical" evidence="10">
    <location>
        <begin position="610"/>
        <end position="630"/>
    </location>
</feature>
<dbReference type="KEGG" id="goq:ACH46_10470"/>
<feature type="transmembrane region" description="Helical" evidence="10">
    <location>
        <begin position="656"/>
        <end position="676"/>
    </location>
</feature>
<dbReference type="PROSITE" id="PS00211">
    <property type="entry name" value="ABC_TRANSPORTER_1"/>
    <property type="match status" value="1"/>
</dbReference>
<dbReference type="SMART" id="SM00240">
    <property type="entry name" value="FHA"/>
    <property type="match status" value="2"/>
</dbReference>
<name>A0A0N9N2H6_9ACTN</name>
<dbReference type="Proteomes" id="UP000063789">
    <property type="component" value="Chromosome"/>
</dbReference>
<dbReference type="PROSITE" id="PS50006">
    <property type="entry name" value="FHA_DOMAIN"/>
    <property type="match status" value="2"/>
</dbReference>
<evidence type="ECO:0000256" key="1">
    <source>
        <dbReference type="ARBA" id="ARBA00004141"/>
    </source>
</evidence>
<dbReference type="InterPro" id="IPR017871">
    <property type="entry name" value="ABC_transporter-like_CS"/>
</dbReference>
<reference evidence="14" key="1">
    <citation type="submission" date="2015-06" db="EMBL/GenBank/DDBJ databases">
        <title>Complete genome sequence and metabolic analysis of phthalate degradation pathway in Gordonia sp. QH-11.</title>
        <authorList>
            <person name="Jin D."/>
            <person name="Kong X."/>
            <person name="Bai Z."/>
        </authorList>
    </citation>
    <scope>NUCLEOTIDE SEQUENCE [LARGE SCALE GENOMIC DNA]</scope>
    <source>
        <strain evidence="14">QH-11</strain>
    </source>
</reference>
<feature type="transmembrane region" description="Helical" evidence="10">
    <location>
        <begin position="853"/>
        <end position="875"/>
    </location>
</feature>
<dbReference type="InterPro" id="IPR000253">
    <property type="entry name" value="FHA_dom"/>
</dbReference>
<keyword evidence="5" id="KW-0547">Nucleotide-binding</keyword>
<evidence type="ECO:0000256" key="7">
    <source>
        <dbReference type="ARBA" id="ARBA00022989"/>
    </source>
</evidence>
<evidence type="ECO:0000256" key="9">
    <source>
        <dbReference type="SAM" id="MobiDB-lite"/>
    </source>
</evidence>
<dbReference type="GO" id="GO:0005524">
    <property type="term" value="F:ATP binding"/>
    <property type="evidence" value="ECO:0007669"/>
    <property type="project" value="UniProtKB-KW"/>
</dbReference>
<gene>
    <name evidence="13" type="ORF">ACH46_10470</name>
</gene>
<evidence type="ECO:0000313" key="14">
    <source>
        <dbReference type="Proteomes" id="UP000063789"/>
    </source>
</evidence>
<feature type="domain" description="ABC transporter" evidence="12">
    <location>
        <begin position="316"/>
        <end position="550"/>
    </location>
</feature>
<feature type="domain" description="FHA" evidence="11">
    <location>
        <begin position="22"/>
        <end position="70"/>
    </location>
</feature>
<feature type="compositionally biased region" description="Pro residues" evidence="9">
    <location>
        <begin position="96"/>
        <end position="112"/>
    </location>
</feature>
<dbReference type="STRING" id="1136941.ACH46_10470"/>
<organism evidence="13 14">
    <name type="scientific">Gordonia phthalatica</name>
    <dbReference type="NCBI Taxonomy" id="1136941"/>
    <lineage>
        <taxon>Bacteria</taxon>
        <taxon>Bacillati</taxon>
        <taxon>Actinomycetota</taxon>
        <taxon>Actinomycetes</taxon>
        <taxon>Mycobacteriales</taxon>
        <taxon>Gordoniaceae</taxon>
        <taxon>Gordonia</taxon>
    </lineage>
</organism>
<dbReference type="SMART" id="SM00382">
    <property type="entry name" value="AAA"/>
    <property type="match status" value="1"/>
</dbReference>
<dbReference type="EMBL" id="CP011853">
    <property type="protein sequence ID" value="ALG84846.1"/>
    <property type="molecule type" value="Genomic_DNA"/>
</dbReference>
<protein>
    <submittedName>
        <fullName evidence="13">ABC transporter</fullName>
    </submittedName>
</protein>
<keyword evidence="4 10" id="KW-0812">Transmembrane</keyword>
<feature type="region of interest" description="Disordered" evidence="9">
    <location>
        <begin position="566"/>
        <end position="585"/>
    </location>
</feature>
<evidence type="ECO:0000256" key="6">
    <source>
        <dbReference type="ARBA" id="ARBA00022840"/>
    </source>
</evidence>
<keyword evidence="14" id="KW-1185">Reference proteome</keyword>
<proteinExistence type="predicted"/>
<dbReference type="Pfam" id="PF00005">
    <property type="entry name" value="ABC_tran"/>
    <property type="match status" value="1"/>
</dbReference>
<reference evidence="13 14" key="2">
    <citation type="journal article" date="2017" name="Int. J. Syst. Evol. Microbiol.">
        <title>Gordonia phthalatica sp. nov., a di-n-butyl phthalate-degrading bacterium isolated from activated sludge.</title>
        <authorList>
            <person name="Jin D."/>
            <person name="Kong X."/>
            <person name="Jia M."/>
            <person name="Yu X."/>
            <person name="Wang X."/>
            <person name="Zhuang X."/>
            <person name="Deng Y."/>
            <person name="Bai Z."/>
        </authorList>
    </citation>
    <scope>NUCLEOTIDE SEQUENCE [LARGE SCALE GENOMIC DNA]</scope>
    <source>
        <strain evidence="13 14">QH-11</strain>
    </source>
</reference>
<keyword evidence="8 10" id="KW-0472">Membrane</keyword>
<dbReference type="CDD" id="cd00060">
    <property type="entry name" value="FHA"/>
    <property type="match status" value="1"/>
</dbReference>
<sequence>MITPLRVHVAQARPLVVRTSPATLGRTPDNDVVVNHPLVSRVHLAFEWAQGWSVVDRGSTNGFFVDGVKQTSVRVDRPIAIRVGDAATGPLIELSPQPPVQRTPPTQTPPPAQQTMVAPASQPTPIQRPQAPQPPQARPQRQQGQRPPQNPAGPPSGPSRPAPRPGRPAPSTAPIGAQQPPGGYRQAPPRFGALPDAPHLAALHQNASAVYEVPGELRHRETISLKGVQTIGRTPDNDIVVSDVLASRHHARMTSTPQGMLLEDLGSVNGTFVNGQRVMAHRLSESDVVTIGNSDFVLSGGQLVRGRPQAQVAGGLRVDGVGLTVDGGKQLLNDISFTAAPGTLTAIIGPSGAGKSTVSKIVAGLNTPTVGVVTFEDRGVHSEYEALRSRIGMVPQDDVLHRKLTLRQALRYAAELRLPADLSTSDRDEVIDGVLSELQLTEHVDTRVDKLSGGQRKRASVAMELLTGPSLLILDEPTSGLDPALDQQVMKTLRRLADAGRVVLVVTHSVAYLGLCDQVLLLAPGGKTSFCGAPNDVATEMGTSDWAEIFSYVADKPDQAWAQYRQRHPHTAPPPQAPQSTTPATVPKMGLLRQTSTVARRQVRLVWADTGYLVVLLLMPVVLGLLTLVIPGDKGFSRAILPPTNNYVPPKDPGEALQILTVLVIGAAFMGTALAVRDLVGERGIFERERAVGLRPGAYLTAKVVVFSLMSVIQVGIMFAITYALRAMPQAADIVKTGEDEPLIPPAVTLFIAVAALACVSVLVGLAISAAVKSTEQTMPPLVIVVMVQLVLSGGLFAIGSAFVKPITWLFPTYWGYTNAAQAVNIPWIADQVPQVKPDEDGTVMYSLWEPSLMHAVISYAALAAIALVLTGFIFSRLRLKRR</sequence>
<dbReference type="SUPFAM" id="SSF49879">
    <property type="entry name" value="SMAD/FHA domain"/>
    <property type="match status" value="2"/>
</dbReference>
<dbReference type="Pfam" id="PF00498">
    <property type="entry name" value="FHA"/>
    <property type="match status" value="2"/>
</dbReference>
<accession>A0A0N9N2H6</accession>
<comment type="subcellular location">
    <subcellularLocation>
        <location evidence="1">Membrane</location>
        <topology evidence="1">Multi-pass membrane protein</topology>
    </subcellularLocation>
</comment>
<feature type="transmembrane region" description="Helical" evidence="10">
    <location>
        <begin position="697"/>
        <end position="723"/>
    </location>
</feature>
<dbReference type="InterPro" id="IPR003439">
    <property type="entry name" value="ABC_transporter-like_ATP-bd"/>
</dbReference>
<keyword evidence="2" id="KW-0813">Transport</keyword>
<evidence type="ECO:0000256" key="5">
    <source>
        <dbReference type="ARBA" id="ARBA00022741"/>
    </source>
</evidence>
<dbReference type="PANTHER" id="PTHR48041:SF139">
    <property type="entry name" value="PROTEIN SCARLET"/>
    <property type="match status" value="1"/>
</dbReference>
<feature type="domain" description="FHA" evidence="11">
    <location>
        <begin position="229"/>
        <end position="278"/>
    </location>
</feature>
<evidence type="ECO:0000259" key="12">
    <source>
        <dbReference type="PROSITE" id="PS50893"/>
    </source>
</evidence>
<evidence type="ECO:0000256" key="2">
    <source>
        <dbReference type="ARBA" id="ARBA00022448"/>
    </source>
</evidence>
<evidence type="ECO:0000256" key="10">
    <source>
        <dbReference type="SAM" id="Phobius"/>
    </source>
</evidence>
<evidence type="ECO:0000256" key="3">
    <source>
        <dbReference type="ARBA" id="ARBA00022553"/>
    </source>
</evidence>
<evidence type="ECO:0000256" key="8">
    <source>
        <dbReference type="ARBA" id="ARBA00023136"/>
    </source>
</evidence>
<dbReference type="Pfam" id="PF01061">
    <property type="entry name" value="ABC2_membrane"/>
    <property type="match status" value="1"/>
</dbReference>
<feature type="compositionally biased region" description="Low complexity" evidence="9">
    <location>
        <begin position="113"/>
        <end position="130"/>
    </location>
</feature>
<dbReference type="Gene3D" id="2.60.200.20">
    <property type="match status" value="2"/>
</dbReference>
<evidence type="ECO:0000256" key="4">
    <source>
        <dbReference type="ARBA" id="ARBA00022692"/>
    </source>
</evidence>
<feature type="transmembrane region" description="Helical" evidence="10">
    <location>
        <begin position="743"/>
        <end position="770"/>
    </location>
</feature>
<keyword evidence="7 10" id="KW-1133">Transmembrane helix</keyword>
<feature type="compositionally biased region" description="Pro residues" evidence="9">
    <location>
        <begin position="148"/>
        <end position="168"/>
    </location>
</feature>
<dbReference type="PROSITE" id="PS50893">
    <property type="entry name" value="ABC_TRANSPORTER_2"/>
    <property type="match status" value="1"/>
</dbReference>
<dbReference type="InterPro" id="IPR008984">
    <property type="entry name" value="SMAD_FHA_dom_sf"/>
</dbReference>
<dbReference type="PANTHER" id="PTHR48041">
    <property type="entry name" value="ABC TRANSPORTER G FAMILY MEMBER 28"/>
    <property type="match status" value="1"/>
</dbReference>
<dbReference type="InterPro" id="IPR013525">
    <property type="entry name" value="ABC2_TM"/>
</dbReference>
<dbReference type="InterPro" id="IPR027417">
    <property type="entry name" value="P-loop_NTPase"/>
</dbReference>
<keyword evidence="3" id="KW-0597">Phosphoprotein</keyword>
<keyword evidence="6" id="KW-0067">ATP-binding</keyword>
<evidence type="ECO:0000313" key="13">
    <source>
        <dbReference type="EMBL" id="ALG84846.1"/>
    </source>
</evidence>
<dbReference type="AlphaFoldDB" id="A0A0N9N2H6"/>
<feature type="transmembrane region" description="Helical" evidence="10">
    <location>
        <begin position="782"/>
        <end position="804"/>
    </location>
</feature>
<dbReference type="Gene3D" id="3.40.50.300">
    <property type="entry name" value="P-loop containing nucleotide triphosphate hydrolases"/>
    <property type="match status" value="1"/>
</dbReference>
<feature type="compositionally biased region" description="Low complexity" evidence="9">
    <location>
        <begin position="138"/>
        <end position="147"/>
    </location>
</feature>
<dbReference type="InterPro" id="IPR003593">
    <property type="entry name" value="AAA+_ATPase"/>
</dbReference>
<evidence type="ECO:0000259" key="11">
    <source>
        <dbReference type="PROSITE" id="PS50006"/>
    </source>
</evidence>